<organism evidence="2 3">
    <name type="scientific">Maribacter litoralis</name>
    <dbReference type="NCBI Taxonomy" id="2059726"/>
    <lineage>
        <taxon>Bacteria</taxon>
        <taxon>Pseudomonadati</taxon>
        <taxon>Bacteroidota</taxon>
        <taxon>Flavobacteriia</taxon>
        <taxon>Flavobacteriales</taxon>
        <taxon>Flavobacteriaceae</taxon>
        <taxon>Maribacter</taxon>
    </lineage>
</organism>
<keyword evidence="3" id="KW-1185">Reference proteome</keyword>
<dbReference type="EMBL" id="CABWLR010000003">
    <property type="protein sequence ID" value="VXB82079.1"/>
    <property type="molecule type" value="Genomic_DNA"/>
</dbReference>
<evidence type="ECO:0000313" key="3">
    <source>
        <dbReference type="Proteomes" id="UP000430202"/>
    </source>
</evidence>
<accession>A0A653TM97</accession>
<name>A0A653TM97_9FLAO</name>
<evidence type="ECO:0000313" key="2">
    <source>
        <dbReference type="EMBL" id="VXB82079.1"/>
    </source>
</evidence>
<dbReference type="AlphaFoldDB" id="A0A653TM97"/>
<dbReference type="RefSeq" id="WP_091606422.1">
    <property type="nucleotide sequence ID" value="NZ_LR733271.1"/>
</dbReference>
<dbReference type="InterPro" id="IPR024467">
    <property type="entry name" value="Xre/MbcA/ParS-like_toxin-bd"/>
</dbReference>
<proteinExistence type="predicted"/>
<feature type="domain" description="Antitoxin Xre/MbcA/ParS-like toxin-binding" evidence="1">
    <location>
        <begin position="15"/>
        <end position="63"/>
    </location>
</feature>
<protein>
    <recommendedName>
        <fullName evidence="1">Antitoxin Xre/MbcA/ParS-like toxin-binding domain-containing protein</fullName>
    </recommendedName>
</protein>
<dbReference type="Pfam" id="PF09722">
    <property type="entry name" value="Xre_MbcA_ParS_C"/>
    <property type="match status" value="1"/>
</dbReference>
<dbReference type="GeneID" id="90592319"/>
<reference evidence="2 3" key="1">
    <citation type="submission" date="2019-10" db="EMBL/GenBank/DDBJ databases">
        <authorList>
            <person name="Karimi E."/>
        </authorList>
    </citation>
    <scope>NUCLEOTIDE SEQUENCE [LARGE SCALE GENOMIC DNA]</scope>
    <source>
        <strain evidence="2">Maribacter sp. 151</strain>
    </source>
</reference>
<sequence>MDKGYEISKLISYGEKVFGEKSNFQKWLNSESKALGNLTPKSLLETKEGIQQVNDELGRIEHGIFS</sequence>
<gene>
    <name evidence="2" type="ORF">MARI151_30673</name>
</gene>
<dbReference type="Proteomes" id="UP000430202">
    <property type="component" value="Unassembled WGS sequence"/>
</dbReference>
<evidence type="ECO:0000259" key="1">
    <source>
        <dbReference type="Pfam" id="PF09722"/>
    </source>
</evidence>